<feature type="transmembrane region" description="Helical" evidence="2">
    <location>
        <begin position="254"/>
        <end position="276"/>
    </location>
</feature>
<organism evidence="3 4">
    <name type="scientific">Dimorphilus gyrociliatus</name>
    <dbReference type="NCBI Taxonomy" id="2664684"/>
    <lineage>
        <taxon>Eukaryota</taxon>
        <taxon>Metazoa</taxon>
        <taxon>Spiralia</taxon>
        <taxon>Lophotrochozoa</taxon>
        <taxon>Annelida</taxon>
        <taxon>Polychaeta</taxon>
        <taxon>Polychaeta incertae sedis</taxon>
        <taxon>Dinophilidae</taxon>
        <taxon>Dimorphilus</taxon>
    </lineage>
</organism>
<evidence type="ECO:0000313" key="4">
    <source>
        <dbReference type="Proteomes" id="UP000549394"/>
    </source>
</evidence>
<keyword evidence="2" id="KW-1133">Transmembrane helix</keyword>
<feature type="transmembrane region" description="Helical" evidence="2">
    <location>
        <begin position="156"/>
        <end position="175"/>
    </location>
</feature>
<dbReference type="AlphaFoldDB" id="A0A7I8W3R8"/>
<dbReference type="Proteomes" id="UP000549394">
    <property type="component" value="Unassembled WGS sequence"/>
</dbReference>
<feature type="transmembrane region" description="Helical" evidence="2">
    <location>
        <begin position="227"/>
        <end position="248"/>
    </location>
</feature>
<evidence type="ECO:0000313" key="3">
    <source>
        <dbReference type="EMBL" id="CAD5123194.1"/>
    </source>
</evidence>
<gene>
    <name evidence="3" type="ORF">DGYR_LOCUS10898</name>
</gene>
<evidence type="ECO:0000256" key="2">
    <source>
        <dbReference type="SAM" id="Phobius"/>
    </source>
</evidence>
<feature type="transmembrane region" description="Helical" evidence="2">
    <location>
        <begin position="288"/>
        <end position="309"/>
    </location>
</feature>
<comment type="caution">
    <text evidence="3">The sequence shown here is derived from an EMBL/GenBank/DDBJ whole genome shotgun (WGS) entry which is preliminary data.</text>
</comment>
<dbReference type="EMBL" id="CAJFCJ010000019">
    <property type="protein sequence ID" value="CAD5123194.1"/>
    <property type="molecule type" value="Genomic_DNA"/>
</dbReference>
<sequence length="375" mass="41399">MGIKRHIVYCQLLFGWFILNAAAFWAVFTPAFAHMLDLGDALIERREKFVVFGLWVLAEVIVFFVLLVTATVLLCACRDLPSSAPLAHLIADPSIAALATSLFVVVRGMPKATQLQKCTALNGSSSSDIAIGGGNLDAWCSLVLQGGQRPRNGEVYFLRHWITVVQLAVLLPPAIRFTHFRWRMKFEQFVVTAFWNLLHAIDAASFAESLIRFAYVDQSLSNAGRVVCCMTVLIISIGSISAAIPPIYRGEKAFIGYVQILLACGAALLDLPLFSIRSLYLSRLPPANGLFFLFLFKEFVGVVAGIAALTCTGIERLASSHKTPPQDEYEALIDCEEEMAHDGLEDIEGEEEDDDEDDIEDDDSLLDKIVEEDYV</sequence>
<protein>
    <submittedName>
        <fullName evidence="3">DgyrCDS11558</fullName>
    </submittedName>
</protein>
<keyword evidence="4" id="KW-1185">Reference proteome</keyword>
<name>A0A7I8W3R8_9ANNE</name>
<keyword evidence="2" id="KW-0472">Membrane</keyword>
<feature type="transmembrane region" description="Helical" evidence="2">
    <location>
        <begin position="49"/>
        <end position="74"/>
    </location>
</feature>
<keyword evidence="2" id="KW-0812">Transmembrane</keyword>
<proteinExistence type="predicted"/>
<feature type="region of interest" description="Disordered" evidence="1">
    <location>
        <begin position="342"/>
        <end position="363"/>
    </location>
</feature>
<feature type="compositionally biased region" description="Acidic residues" evidence="1">
    <location>
        <begin position="345"/>
        <end position="363"/>
    </location>
</feature>
<feature type="transmembrane region" description="Helical" evidence="2">
    <location>
        <begin position="6"/>
        <end position="28"/>
    </location>
</feature>
<reference evidence="3 4" key="1">
    <citation type="submission" date="2020-08" db="EMBL/GenBank/DDBJ databases">
        <authorList>
            <person name="Hejnol A."/>
        </authorList>
    </citation>
    <scope>NUCLEOTIDE SEQUENCE [LARGE SCALE GENOMIC DNA]</scope>
</reference>
<evidence type="ECO:0000256" key="1">
    <source>
        <dbReference type="SAM" id="MobiDB-lite"/>
    </source>
</evidence>
<accession>A0A7I8W3R8</accession>